<sequence>MSKMTKILAETDDREESSYNHMKTVAVLDPAIHSNKADVDGDGGDSGGQRSLKMLRILLRKRRR</sequence>
<evidence type="ECO:0000313" key="2">
    <source>
        <dbReference type="Proteomes" id="UP000316621"/>
    </source>
</evidence>
<organism evidence="1 2">
    <name type="scientific">Papaver somniferum</name>
    <name type="common">Opium poppy</name>
    <dbReference type="NCBI Taxonomy" id="3469"/>
    <lineage>
        <taxon>Eukaryota</taxon>
        <taxon>Viridiplantae</taxon>
        <taxon>Streptophyta</taxon>
        <taxon>Embryophyta</taxon>
        <taxon>Tracheophyta</taxon>
        <taxon>Spermatophyta</taxon>
        <taxon>Magnoliopsida</taxon>
        <taxon>Ranunculales</taxon>
        <taxon>Papaveraceae</taxon>
        <taxon>Papaveroideae</taxon>
        <taxon>Papaver</taxon>
    </lineage>
</organism>
<reference evidence="1 2" key="1">
    <citation type="journal article" date="2018" name="Science">
        <title>The opium poppy genome and morphinan production.</title>
        <authorList>
            <person name="Guo L."/>
            <person name="Winzer T."/>
            <person name="Yang X."/>
            <person name="Li Y."/>
            <person name="Ning Z."/>
            <person name="He Z."/>
            <person name="Teodor R."/>
            <person name="Lu Y."/>
            <person name="Bowser T.A."/>
            <person name="Graham I.A."/>
            <person name="Ye K."/>
        </authorList>
    </citation>
    <scope>NUCLEOTIDE SEQUENCE [LARGE SCALE GENOMIC DNA]</scope>
    <source>
        <strain evidence="2">cv. HN1</strain>
        <tissue evidence="1">Leaves</tissue>
    </source>
</reference>
<dbReference type="Gramene" id="RZC75852">
    <property type="protein sequence ID" value="RZC75852"/>
    <property type="gene ID" value="C5167_000132"/>
</dbReference>
<keyword evidence="2" id="KW-1185">Reference proteome</keyword>
<evidence type="ECO:0000313" key="1">
    <source>
        <dbReference type="EMBL" id="RZC75852.1"/>
    </source>
</evidence>
<dbReference type="AlphaFoldDB" id="A0A4Y7KTW7"/>
<name>A0A4Y7KTW7_PAPSO</name>
<dbReference type="Proteomes" id="UP000316621">
    <property type="component" value="Chromosome 9"/>
</dbReference>
<proteinExistence type="predicted"/>
<accession>A0A4Y7KTW7</accession>
<protein>
    <submittedName>
        <fullName evidence="1">Uncharacterized protein</fullName>
    </submittedName>
</protein>
<gene>
    <name evidence="1" type="ORF">C5167_000132</name>
</gene>
<dbReference type="EMBL" id="CM010723">
    <property type="protein sequence ID" value="RZC75852.1"/>
    <property type="molecule type" value="Genomic_DNA"/>
</dbReference>